<protein>
    <submittedName>
        <fullName evidence="2">ATP-dependent sacrificial sulfur transferase LarE</fullName>
    </submittedName>
</protein>
<proteinExistence type="predicted"/>
<organism evidence="2 3">
    <name type="scientific">Myxococcus landrumensis</name>
    <dbReference type="NCBI Taxonomy" id="2813577"/>
    <lineage>
        <taxon>Bacteria</taxon>
        <taxon>Pseudomonadati</taxon>
        <taxon>Myxococcota</taxon>
        <taxon>Myxococcia</taxon>
        <taxon>Myxococcales</taxon>
        <taxon>Cystobacterineae</taxon>
        <taxon>Myxococcaceae</taxon>
        <taxon>Myxococcus</taxon>
    </lineage>
</organism>
<dbReference type="CDD" id="cd01990">
    <property type="entry name" value="LarE-like"/>
    <property type="match status" value="1"/>
</dbReference>
<dbReference type="Proteomes" id="UP000663090">
    <property type="component" value="Chromosome"/>
</dbReference>
<dbReference type="EMBL" id="CP071091">
    <property type="protein sequence ID" value="QSQ15853.1"/>
    <property type="molecule type" value="Genomic_DNA"/>
</dbReference>
<accession>A0ABX7NBQ0</accession>
<dbReference type="InterPro" id="IPR005232">
    <property type="entry name" value="LarE"/>
</dbReference>
<keyword evidence="2" id="KW-0808">Transferase</keyword>
<evidence type="ECO:0000313" key="3">
    <source>
        <dbReference type="Proteomes" id="UP000663090"/>
    </source>
</evidence>
<sequence length="297" mass="32405">MLSPERIQALCESSRPKLEAMRAALRAHGSALVAFSGGVDSTFVLKVAVEELGERALALTALSASVAPEEAQEARELAERLGARHVVIGSNELANPQYAANPTNRCYFCKTELYDLCEARRAELGLAVVLDGFNADDFKDHRPGHKAAREHAVVSPLAEAGLTKEEIRAWSQALGLPTWDKPQMACLASRIPYGTAVTRDRLLQIAAAESELRKLGFRQFRVRYHSEVARLEVAAEEYEKFLVADVRQRINTAFLALGFKFVSLDLEPFRSGRLNEAAGVTKPATQGSAGFALPVVS</sequence>
<dbReference type="InterPro" id="IPR001962">
    <property type="entry name" value="Asn_synthase"/>
</dbReference>
<dbReference type="PANTHER" id="PTHR43169">
    <property type="entry name" value="EXSB FAMILY PROTEIN"/>
    <property type="match status" value="1"/>
</dbReference>
<gene>
    <name evidence="2" type="primary">larE</name>
    <name evidence="2" type="ORF">JY572_07295</name>
</gene>
<feature type="domain" description="Asparagine synthetase" evidence="1">
    <location>
        <begin position="19"/>
        <end position="148"/>
    </location>
</feature>
<dbReference type="GO" id="GO:0016740">
    <property type="term" value="F:transferase activity"/>
    <property type="evidence" value="ECO:0007669"/>
    <property type="project" value="UniProtKB-KW"/>
</dbReference>
<evidence type="ECO:0000259" key="1">
    <source>
        <dbReference type="Pfam" id="PF00733"/>
    </source>
</evidence>
<dbReference type="PANTHER" id="PTHR43169:SF2">
    <property type="entry name" value="NAD_GMP SYNTHASE DOMAIN-CONTAINING PROTEIN"/>
    <property type="match status" value="1"/>
</dbReference>
<dbReference type="InterPro" id="IPR014729">
    <property type="entry name" value="Rossmann-like_a/b/a_fold"/>
</dbReference>
<reference evidence="2 3" key="1">
    <citation type="submission" date="2021-02" db="EMBL/GenBank/DDBJ databases">
        <title>De Novo genome assembly of isolated myxobacteria.</title>
        <authorList>
            <person name="Stevens D.C."/>
        </authorList>
    </citation>
    <scope>NUCLEOTIDE SEQUENCE [LARGE SCALE GENOMIC DNA]</scope>
    <source>
        <strain evidence="2 3">SCHIC003</strain>
    </source>
</reference>
<dbReference type="PIRSF" id="PIRSF006661">
    <property type="entry name" value="PP-lp_UCP006661"/>
    <property type="match status" value="1"/>
</dbReference>
<dbReference type="NCBIfam" id="TIGR00268">
    <property type="entry name" value="ATP-dependent sacrificial sulfur transferase LarE"/>
    <property type="match status" value="1"/>
</dbReference>
<dbReference type="Gene3D" id="3.40.50.620">
    <property type="entry name" value="HUPs"/>
    <property type="match status" value="1"/>
</dbReference>
<dbReference type="RefSeq" id="WP_206717541.1">
    <property type="nucleotide sequence ID" value="NZ_CP071091.1"/>
</dbReference>
<evidence type="ECO:0000313" key="2">
    <source>
        <dbReference type="EMBL" id="QSQ15853.1"/>
    </source>
</evidence>
<keyword evidence="3" id="KW-1185">Reference proteome</keyword>
<dbReference type="InterPro" id="IPR052188">
    <property type="entry name" value="Ni-pincer_cofactor_biosynth"/>
</dbReference>
<dbReference type="SUPFAM" id="SSF52402">
    <property type="entry name" value="Adenine nucleotide alpha hydrolases-like"/>
    <property type="match status" value="1"/>
</dbReference>
<dbReference type="Pfam" id="PF00733">
    <property type="entry name" value="Asn_synthase"/>
    <property type="match status" value="1"/>
</dbReference>
<name>A0ABX7NBQ0_9BACT</name>